<dbReference type="SUPFAM" id="SSF50346">
    <property type="entry name" value="PRC-barrel domain"/>
    <property type="match status" value="2"/>
</dbReference>
<feature type="compositionally biased region" description="Low complexity" evidence="1">
    <location>
        <begin position="216"/>
        <end position="235"/>
    </location>
</feature>
<evidence type="ECO:0000259" key="3">
    <source>
        <dbReference type="Pfam" id="PF05239"/>
    </source>
</evidence>
<evidence type="ECO:0000313" key="5">
    <source>
        <dbReference type="Proteomes" id="UP000242224"/>
    </source>
</evidence>
<protein>
    <recommendedName>
        <fullName evidence="3">PRC-barrel domain-containing protein</fullName>
    </recommendedName>
</protein>
<feature type="signal peptide" evidence="2">
    <location>
        <begin position="1"/>
        <end position="20"/>
    </location>
</feature>
<feature type="region of interest" description="Disordered" evidence="1">
    <location>
        <begin position="164"/>
        <end position="239"/>
    </location>
</feature>
<evidence type="ECO:0000256" key="1">
    <source>
        <dbReference type="SAM" id="MobiDB-lite"/>
    </source>
</evidence>
<dbReference type="Proteomes" id="UP000242224">
    <property type="component" value="Unassembled WGS sequence"/>
</dbReference>
<dbReference type="RefSeq" id="WP_078573631.1">
    <property type="nucleotide sequence ID" value="NZ_MPZS01000001.1"/>
</dbReference>
<evidence type="ECO:0000256" key="2">
    <source>
        <dbReference type="SAM" id="SignalP"/>
    </source>
</evidence>
<name>A0ABX3MP38_9RHOB</name>
<proteinExistence type="predicted"/>
<keyword evidence="2" id="KW-0732">Signal</keyword>
<dbReference type="PANTHER" id="PTHR36505:SF1">
    <property type="entry name" value="BLR1072 PROTEIN"/>
    <property type="match status" value="1"/>
</dbReference>
<dbReference type="Gene3D" id="1.10.287.700">
    <property type="entry name" value="Helix hairpin bin"/>
    <property type="match status" value="1"/>
</dbReference>
<dbReference type="EMBL" id="MPZS01000001">
    <property type="protein sequence ID" value="OOY13302.1"/>
    <property type="molecule type" value="Genomic_DNA"/>
</dbReference>
<dbReference type="Pfam" id="PF05239">
    <property type="entry name" value="PRC"/>
    <property type="match status" value="2"/>
</dbReference>
<organism evidence="4 5">
    <name type="scientific">Thioclava marina</name>
    <dbReference type="NCBI Taxonomy" id="1915077"/>
    <lineage>
        <taxon>Bacteria</taxon>
        <taxon>Pseudomonadati</taxon>
        <taxon>Pseudomonadota</taxon>
        <taxon>Alphaproteobacteria</taxon>
        <taxon>Rhodobacterales</taxon>
        <taxon>Paracoccaceae</taxon>
        <taxon>Thioclava</taxon>
    </lineage>
</organism>
<comment type="caution">
    <text evidence="4">The sequence shown here is derived from an EMBL/GenBank/DDBJ whole genome shotgun (WGS) entry which is preliminary data.</text>
</comment>
<keyword evidence="5" id="KW-1185">Reference proteome</keyword>
<reference evidence="4 5" key="1">
    <citation type="submission" date="2016-11" db="EMBL/GenBank/DDBJ databases">
        <title>A multilocus sequence analysis scheme for characterization of bacteria in the genus Thioclava.</title>
        <authorList>
            <person name="Liu Y."/>
            <person name="Shao Z."/>
        </authorList>
    </citation>
    <scope>NUCLEOTIDE SEQUENCE [LARGE SCALE GENOMIC DNA]</scope>
    <source>
        <strain evidence="4 5">11.10-0-13</strain>
    </source>
</reference>
<evidence type="ECO:0000313" key="4">
    <source>
        <dbReference type="EMBL" id="OOY13302.1"/>
    </source>
</evidence>
<feature type="domain" description="PRC-barrel" evidence="3">
    <location>
        <begin position="290"/>
        <end position="353"/>
    </location>
</feature>
<dbReference type="InterPro" id="IPR011033">
    <property type="entry name" value="PRC_barrel-like_sf"/>
</dbReference>
<gene>
    <name evidence="4" type="ORF">BMG00_05800</name>
</gene>
<dbReference type="InterPro" id="IPR027275">
    <property type="entry name" value="PRC-brl_dom"/>
</dbReference>
<feature type="domain" description="PRC-barrel" evidence="3">
    <location>
        <begin position="87"/>
        <end position="143"/>
    </location>
</feature>
<accession>A0ABX3MP38</accession>
<sequence>MKKLITTTAIGLMLALPAAAETKTDVQVTSPTDSAQVNVEQGTTNDMFFKAIPHSISASGLIGKRVYVSEAAMDPSEAVKAADQNWEDIGEVSDVVIDMNGNVDAVLVDVGGFLGIGEKTIAISMGSLRLIPDGDTENAYFVVMKGDKAMLDQAPAYEGNMQTSWADTSETEATMNKTGDEAEASAESAGQAMDDAADATKQAASDAADKTKAMTEEAAQNTEQAAQNAGEAMGDAADKAEAATKDAAAKTGSAIDNAVDSTAAAVGQAGQATAESGKQVDIASVDPDVLRGEGVYGPNDDKVGDVSELVTGPDGSIQGVVIDVGGFLGIGAKPVQIEANQLTVLQDDHSITVHTDLTEEQLKQMPKYEG</sequence>
<dbReference type="Gene3D" id="2.30.30.240">
    <property type="entry name" value="PRC-barrel domain"/>
    <property type="match status" value="2"/>
</dbReference>
<dbReference type="PANTHER" id="PTHR36505">
    <property type="entry name" value="BLR1072 PROTEIN"/>
    <property type="match status" value="1"/>
</dbReference>
<feature type="compositionally biased region" description="Low complexity" evidence="1">
    <location>
        <begin position="185"/>
        <end position="206"/>
    </location>
</feature>
<feature type="chain" id="PRO_5045382810" description="PRC-barrel domain-containing protein" evidence="2">
    <location>
        <begin position="21"/>
        <end position="370"/>
    </location>
</feature>
<feature type="compositionally biased region" description="Polar residues" evidence="1">
    <location>
        <begin position="164"/>
        <end position="177"/>
    </location>
</feature>